<dbReference type="Proteomes" id="UP000789920">
    <property type="component" value="Unassembled WGS sequence"/>
</dbReference>
<sequence length="175" mass="19449">LRDDDMVSEKQFLSMRLVIAGGYDYRVQENVDHHKELNRVASRLELETFTIMPGSTTHPPESAQSLCLLYTPSNEHFGIVPIEAMYACLPVIACNSGGPRETIRNGITGVLCSPTPLEFSEAIADFISGVHDREVMGDSGREHAQKNFSLTTFVNSLELILMNLVQDPSRSRPLQ</sequence>
<dbReference type="EMBL" id="CAJVQC010124256">
    <property type="protein sequence ID" value="CAG8839633.1"/>
    <property type="molecule type" value="Genomic_DNA"/>
</dbReference>
<evidence type="ECO:0000313" key="2">
    <source>
        <dbReference type="Proteomes" id="UP000789920"/>
    </source>
</evidence>
<keyword evidence="2" id="KW-1185">Reference proteome</keyword>
<evidence type="ECO:0000313" key="1">
    <source>
        <dbReference type="EMBL" id="CAG8839633.1"/>
    </source>
</evidence>
<accession>A0ACA9SHG6</accession>
<organism evidence="1 2">
    <name type="scientific">Racocetra persica</name>
    <dbReference type="NCBI Taxonomy" id="160502"/>
    <lineage>
        <taxon>Eukaryota</taxon>
        <taxon>Fungi</taxon>
        <taxon>Fungi incertae sedis</taxon>
        <taxon>Mucoromycota</taxon>
        <taxon>Glomeromycotina</taxon>
        <taxon>Glomeromycetes</taxon>
        <taxon>Diversisporales</taxon>
        <taxon>Gigasporaceae</taxon>
        <taxon>Racocetra</taxon>
    </lineage>
</organism>
<protein>
    <submittedName>
        <fullName evidence="1">12232_t:CDS:1</fullName>
    </submittedName>
</protein>
<name>A0ACA9SHG6_9GLOM</name>
<gene>
    <name evidence="1" type="ORF">RPERSI_LOCUS31126</name>
</gene>
<reference evidence="1" key="1">
    <citation type="submission" date="2021-06" db="EMBL/GenBank/DDBJ databases">
        <authorList>
            <person name="Kallberg Y."/>
            <person name="Tangrot J."/>
            <person name="Rosling A."/>
        </authorList>
    </citation>
    <scope>NUCLEOTIDE SEQUENCE</scope>
    <source>
        <strain evidence="1">MA461A</strain>
    </source>
</reference>
<proteinExistence type="predicted"/>
<comment type="caution">
    <text evidence="1">The sequence shown here is derived from an EMBL/GenBank/DDBJ whole genome shotgun (WGS) entry which is preliminary data.</text>
</comment>
<feature type="non-terminal residue" evidence="1">
    <location>
        <position position="1"/>
    </location>
</feature>
<feature type="non-terminal residue" evidence="1">
    <location>
        <position position="175"/>
    </location>
</feature>